<dbReference type="RefSeq" id="WP_264751708.1">
    <property type="nucleotide sequence ID" value="NZ_JAPDHW010000022.1"/>
</dbReference>
<evidence type="ECO:0000313" key="2">
    <source>
        <dbReference type="EMBL" id="MCW3170573.1"/>
    </source>
</evidence>
<name>A0ABT3I410_9FLAO</name>
<keyword evidence="3" id="KW-1185">Reference proteome</keyword>
<evidence type="ECO:0000259" key="1">
    <source>
        <dbReference type="Pfam" id="PF00027"/>
    </source>
</evidence>
<reference evidence="2" key="1">
    <citation type="submission" date="2022-10" db="EMBL/GenBank/DDBJ databases">
        <title>Chryseobacterium babae sp. nov. isolated from the gut of the beetle Oryctes rhinoceros, and Chryseobacterium kimseyorum sp. nov., isolated from a stick insect rearing cage.</title>
        <authorList>
            <person name="Shelomi M."/>
            <person name="Han C.-J."/>
            <person name="Chen W.-M."/>
            <person name="Chen H.-K."/>
            <person name="Liaw S.-J."/>
            <person name="Muhle E."/>
            <person name="Clermont D."/>
        </authorList>
    </citation>
    <scope>NUCLEOTIDE SEQUENCE</scope>
    <source>
        <strain evidence="2">09-1422</strain>
    </source>
</reference>
<dbReference type="EMBL" id="JAPDHW010000022">
    <property type="protein sequence ID" value="MCW3170573.1"/>
    <property type="molecule type" value="Genomic_DNA"/>
</dbReference>
<organism evidence="2 3">
    <name type="scientific">Chryseobacterium kimseyorum</name>
    <dbReference type="NCBI Taxonomy" id="2984028"/>
    <lineage>
        <taxon>Bacteria</taxon>
        <taxon>Pseudomonadati</taxon>
        <taxon>Bacteroidota</taxon>
        <taxon>Flavobacteriia</taxon>
        <taxon>Flavobacteriales</taxon>
        <taxon>Weeksellaceae</taxon>
        <taxon>Chryseobacterium group</taxon>
        <taxon>Chryseobacterium</taxon>
    </lineage>
</organism>
<accession>A0ABT3I410</accession>
<proteinExistence type="predicted"/>
<dbReference type="InterPro" id="IPR018490">
    <property type="entry name" value="cNMP-bd_dom_sf"/>
</dbReference>
<dbReference type="Proteomes" id="UP001163731">
    <property type="component" value="Unassembled WGS sequence"/>
</dbReference>
<dbReference type="InterPro" id="IPR014710">
    <property type="entry name" value="RmlC-like_jellyroll"/>
</dbReference>
<sequence length="193" mass="22703">MENLLHFYITKLGISIEDAQRLTVKFEKIAIRKKEIILNCGETENYLYFIAEGIIRFFIHKTHPTEPSKEVTFSFIAKNMFYSAYDSFITRNPCEYNVQALQNTVVYRIHHSDVQDLYENTKFGNYIGRISAEQLYLKKAQREISLVSHNAEERYLNLLKSYPEYILQIPLKYIASYLGITPQALSRIRKQIS</sequence>
<dbReference type="CDD" id="cd00038">
    <property type="entry name" value="CAP_ED"/>
    <property type="match status" value="1"/>
</dbReference>
<dbReference type="InterPro" id="IPR000595">
    <property type="entry name" value="cNMP-bd_dom"/>
</dbReference>
<dbReference type="SUPFAM" id="SSF51206">
    <property type="entry name" value="cAMP-binding domain-like"/>
    <property type="match status" value="1"/>
</dbReference>
<dbReference type="Gene3D" id="2.60.120.10">
    <property type="entry name" value="Jelly Rolls"/>
    <property type="match status" value="1"/>
</dbReference>
<gene>
    <name evidence="2" type="ORF">OMO38_18755</name>
</gene>
<dbReference type="Pfam" id="PF00027">
    <property type="entry name" value="cNMP_binding"/>
    <property type="match status" value="1"/>
</dbReference>
<evidence type="ECO:0000313" key="3">
    <source>
        <dbReference type="Proteomes" id="UP001163731"/>
    </source>
</evidence>
<comment type="caution">
    <text evidence="2">The sequence shown here is derived from an EMBL/GenBank/DDBJ whole genome shotgun (WGS) entry which is preliminary data.</text>
</comment>
<feature type="domain" description="Cyclic nucleotide-binding" evidence="1">
    <location>
        <begin position="31"/>
        <end position="120"/>
    </location>
</feature>
<protein>
    <submittedName>
        <fullName evidence="2">Crp/Fnr family transcriptional regulator</fullName>
    </submittedName>
</protein>